<dbReference type="GO" id="GO:0030244">
    <property type="term" value="P:cellulose biosynthetic process"/>
    <property type="evidence" value="ECO:0007669"/>
    <property type="project" value="InterPro"/>
</dbReference>
<dbReference type="PANTHER" id="PTHR13301">
    <property type="entry name" value="X-BOX TRANSCRIPTION FACTOR-RELATED"/>
    <property type="match status" value="1"/>
</dbReference>
<dbReference type="GO" id="GO:0071555">
    <property type="term" value="P:cell wall organization"/>
    <property type="evidence" value="ECO:0007669"/>
    <property type="project" value="UniProtKB-KW"/>
</dbReference>
<organism evidence="9 10">
    <name type="scientific">Acer saccharum</name>
    <name type="common">Sugar maple</name>
    <dbReference type="NCBI Taxonomy" id="4024"/>
    <lineage>
        <taxon>Eukaryota</taxon>
        <taxon>Viridiplantae</taxon>
        <taxon>Streptophyta</taxon>
        <taxon>Embryophyta</taxon>
        <taxon>Tracheophyta</taxon>
        <taxon>Spermatophyta</taxon>
        <taxon>Magnoliopsida</taxon>
        <taxon>eudicotyledons</taxon>
        <taxon>Gunneridae</taxon>
        <taxon>Pentapetalae</taxon>
        <taxon>rosids</taxon>
        <taxon>malvids</taxon>
        <taxon>Sapindales</taxon>
        <taxon>Sapindaceae</taxon>
        <taxon>Hippocastanoideae</taxon>
        <taxon>Acereae</taxon>
        <taxon>Acer</taxon>
    </lineage>
</organism>
<feature type="binding site" evidence="8">
    <location>
        <position position="27"/>
    </location>
    <ligand>
        <name>UDP-alpha-D-glucose</name>
        <dbReference type="ChEBI" id="CHEBI:58885"/>
    </ligand>
</feature>
<comment type="subcellular location">
    <subcellularLocation>
        <location evidence="1">Endomembrane system</location>
        <topology evidence="1">Multi-pass membrane protein</topology>
    </subcellularLocation>
</comment>
<dbReference type="Gene3D" id="3.90.550.10">
    <property type="entry name" value="Spore Coat Polysaccharide Biosynthesis Protein SpsA, Chain A"/>
    <property type="match status" value="1"/>
</dbReference>
<evidence type="ECO:0000313" key="10">
    <source>
        <dbReference type="Proteomes" id="UP001168877"/>
    </source>
</evidence>
<comment type="caution">
    <text evidence="9">The sequence shown here is derived from an EMBL/GenBank/DDBJ whole genome shotgun (WGS) entry which is preliminary data.</text>
</comment>
<keyword evidence="6" id="KW-0472">Membrane</keyword>
<dbReference type="Proteomes" id="UP001168877">
    <property type="component" value="Unassembled WGS sequence"/>
</dbReference>
<reference evidence="9" key="2">
    <citation type="submission" date="2023-06" db="EMBL/GenBank/DDBJ databases">
        <authorList>
            <person name="Swenson N.G."/>
            <person name="Wegrzyn J.L."/>
            <person name="Mcevoy S.L."/>
        </authorList>
    </citation>
    <scope>NUCLEOTIDE SEQUENCE</scope>
    <source>
        <strain evidence="9">NS2018</strain>
        <tissue evidence="9">Leaf</tissue>
    </source>
</reference>
<keyword evidence="2" id="KW-0328">Glycosyltransferase</keyword>
<keyword evidence="7" id="KW-0961">Cell wall biogenesis/degradation</keyword>
<gene>
    <name evidence="9" type="ORF">LWI29_015365</name>
</gene>
<protein>
    <recommendedName>
        <fullName evidence="11">Cellulose synthase</fullName>
    </recommendedName>
</protein>
<feature type="binding site" evidence="8">
    <location>
        <position position="56"/>
    </location>
    <ligand>
        <name>UDP-alpha-D-glucose</name>
        <dbReference type="ChEBI" id="CHEBI:58885"/>
    </ligand>
</feature>
<dbReference type="InterPro" id="IPR005150">
    <property type="entry name" value="Cellulose_synth"/>
</dbReference>
<evidence type="ECO:0000256" key="5">
    <source>
        <dbReference type="ARBA" id="ARBA00022989"/>
    </source>
</evidence>
<evidence type="ECO:0000256" key="2">
    <source>
        <dbReference type="ARBA" id="ARBA00022676"/>
    </source>
</evidence>
<dbReference type="AlphaFoldDB" id="A0AA39SDJ0"/>
<evidence type="ECO:0000256" key="1">
    <source>
        <dbReference type="ARBA" id="ARBA00004127"/>
    </source>
</evidence>
<evidence type="ECO:0000256" key="6">
    <source>
        <dbReference type="ARBA" id="ARBA00023136"/>
    </source>
</evidence>
<proteinExistence type="predicted"/>
<evidence type="ECO:0000256" key="4">
    <source>
        <dbReference type="ARBA" id="ARBA00022692"/>
    </source>
</evidence>
<evidence type="ECO:0000256" key="7">
    <source>
        <dbReference type="ARBA" id="ARBA00023316"/>
    </source>
</evidence>
<evidence type="ECO:0000313" key="9">
    <source>
        <dbReference type="EMBL" id="KAK0589519.1"/>
    </source>
</evidence>
<keyword evidence="5" id="KW-1133">Transmembrane helix</keyword>
<keyword evidence="4" id="KW-0812">Transmembrane</keyword>
<dbReference type="EMBL" id="JAUESC010000381">
    <property type="protein sequence ID" value="KAK0589519.1"/>
    <property type="molecule type" value="Genomic_DNA"/>
</dbReference>
<evidence type="ECO:0000256" key="3">
    <source>
        <dbReference type="ARBA" id="ARBA00022679"/>
    </source>
</evidence>
<dbReference type="GO" id="GO:0012505">
    <property type="term" value="C:endomembrane system"/>
    <property type="evidence" value="ECO:0007669"/>
    <property type="project" value="UniProtKB-SubCell"/>
</dbReference>
<keyword evidence="10" id="KW-1185">Reference proteome</keyword>
<evidence type="ECO:0000256" key="8">
    <source>
        <dbReference type="PIRSR" id="PIRSR605150-2"/>
    </source>
</evidence>
<dbReference type="Pfam" id="PF03552">
    <property type="entry name" value="Cellulose_synt"/>
    <property type="match status" value="1"/>
</dbReference>
<dbReference type="GO" id="GO:0016760">
    <property type="term" value="F:cellulose synthase (UDP-forming) activity"/>
    <property type="evidence" value="ECO:0007669"/>
    <property type="project" value="InterPro"/>
</dbReference>
<keyword evidence="3" id="KW-0808">Transferase</keyword>
<evidence type="ECO:0008006" key="11">
    <source>
        <dbReference type="Google" id="ProtNLM"/>
    </source>
</evidence>
<sequence>MNIQFIYKVLDLPSVDMFVTTADPVLEPPIITVNTVLSLLAIDYPTHKLACYVSDDGCTFYSLVEASKFAKLWLQFCNKYIVHVRAPSRYFLQYTSSDHHENSF</sequence>
<dbReference type="GO" id="GO:0016020">
    <property type="term" value="C:membrane"/>
    <property type="evidence" value="ECO:0007669"/>
    <property type="project" value="InterPro"/>
</dbReference>
<accession>A0AA39SDJ0</accession>
<name>A0AA39SDJ0_ACESA</name>
<reference evidence="9" key="1">
    <citation type="journal article" date="2022" name="Plant J.">
        <title>Strategies of tolerance reflected in two North American maple genomes.</title>
        <authorList>
            <person name="McEvoy S.L."/>
            <person name="Sezen U.U."/>
            <person name="Trouern-Trend A."/>
            <person name="McMahon S.M."/>
            <person name="Schaberg P.G."/>
            <person name="Yang J."/>
            <person name="Wegrzyn J.L."/>
            <person name="Swenson N.G."/>
        </authorList>
    </citation>
    <scope>NUCLEOTIDE SEQUENCE</scope>
    <source>
        <strain evidence="9">NS2018</strain>
    </source>
</reference>
<dbReference type="InterPro" id="IPR029044">
    <property type="entry name" value="Nucleotide-diphossugar_trans"/>
</dbReference>